<sequence>MSTERFTPEFKEEAASQAPAASGIVVFPGGQRHGSMSRRQGKLEMSASWAGYALVAGRQGDPGTAH</sequence>
<accession>A0A556AG63</accession>
<name>A0A556AG63_9BURK</name>
<comment type="caution">
    <text evidence="2">The sequence shown here is derived from an EMBL/GenBank/DDBJ whole genome shotgun (WGS) entry which is preliminary data.</text>
</comment>
<organism evidence="2 3">
    <name type="scientific">Verticiella sediminum</name>
    <dbReference type="NCBI Taxonomy" id="1247510"/>
    <lineage>
        <taxon>Bacteria</taxon>
        <taxon>Pseudomonadati</taxon>
        <taxon>Pseudomonadota</taxon>
        <taxon>Betaproteobacteria</taxon>
        <taxon>Burkholderiales</taxon>
        <taxon>Alcaligenaceae</taxon>
        <taxon>Verticiella</taxon>
    </lineage>
</organism>
<feature type="compositionally biased region" description="Basic and acidic residues" evidence="1">
    <location>
        <begin position="1"/>
        <end position="14"/>
    </location>
</feature>
<protein>
    <submittedName>
        <fullName evidence="2">Uncharacterized protein</fullName>
    </submittedName>
</protein>
<dbReference type="Proteomes" id="UP000318405">
    <property type="component" value="Unassembled WGS sequence"/>
</dbReference>
<keyword evidence="3" id="KW-1185">Reference proteome</keyword>
<gene>
    <name evidence="2" type="ORF">FOZ76_17640</name>
</gene>
<dbReference type="AlphaFoldDB" id="A0A556AG63"/>
<proteinExistence type="predicted"/>
<dbReference type="RefSeq" id="WP_143949610.1">
    <property type="nucleotide sequence ID" value="NZ_BAABMB010000001.1"/>
</dbReference>
<feature type="region of interest" description="Disordered" evidence="1">
    <location>
        <begin position="1"/>
        <end position="42"/>
    </location>
</feature>
<reference evidence="2 3" key="1">
    <citation type="submission" date="2019-07" db="EMBL/GenBank/DDBJ databases">
        <title>Qingshengfaniella alkalisoli gen. nov., sp. nov., isolated from saline soil.</title>
        <authorList>
            <person name="Xu L."/>
            <person name="Huang X.-X."/>
            <person name="Sun J.-Q."/>
        </authorList>
    </citation>
    <scope>NUCLEOTIDE SEQUENCE [LARGE SCALE GENOMIC DNA]</scope>
    <source>
        <strain evidence="2 3">DSM 27279</strain>
    </source>
</reference>
<evidence type="ECO:0000313" key="3">
    <source>
        <dbReference type="Proteomes" id="UP000318405"/>
    </source>
</evidence>
<evidence type="ECO:0000313" key="2">
    <source>
        <dbReference type="EMBL" id="TSH91884.1"/>
    </source>
</evidence>
<evidence type="ECO:0000256" key="1">
    <source>
        <dbReference type="SAM" id="MobiDB-lite"/>
    </source>
</evidence>
<dbReference type="EMBL" id="VLTJ01000032">
    <property type="protein sequence ID" value="TSH91884.1"/>
    <property type="molecule type" value="Genomic_DNA"/>
</dbReference>